<proteinExistence type="predicted"/>
<reference evidence="1" key="1">
    <citation type="submission" date="2021-05" db="EMBL/GenBank/DDBJ databases">
        <authorList>
            <person name="Alioto T."/>
            <person name="Alioto T."/>
            <person name="Gomez Garrido J."/>
        </authorList>
    </citation>
    <scope>NUCLEOTIDE SEQUENCE</scope>
</reference>
<protein>
    <submittedName>
        <fullName evidence="1">(northern house mosquito) hypothetical protein</fullName>
    </submittedName>
</protein>
<dbReference type="EMBL" id="HBUE01295161">
    <property type="protein sequence ID" value="CAG6575959.1"/>
    <property type="molecule type" value="Transcribed_RNA"/>
</dbReference>
<dbReference type="EMBL" id="HBUE01111666">
    <property type="protein sequence ID" value="CAG6489100.1"/>
    <property type="molecule type" value="Transcribed_RNA"/>
</dbReference>
<name>A0A8D8CDF4_CULPI</name>
<dbReference type="EMBL" id="HBUE01111663">
    <property type="protein sequence ID" value="CAG6489097.1"/>
    <property type="molecule type" value="Transcribed_RNA"/>
</dbReference>
<dbReference type="EMBL" id="HBUE01189352">
    <property type="protein sequence ID" value="CAG6524278.1"/>
    <property type="molecule type" value="Transcribed_RNA"/>
</dbReference>
<organism evidence="1">
    <name type="scientific">Culex pipiens</name>
    <name type="common">House mosquito</name>
    <dbReference type="NCBI Taxonomy" id="7175"/>
    <lineage>
        <taxon>Eukaryota</taxon>
        <taxon>Metazoa</taxon>
        <taxon>Ecdysozoa</taxon>
        <taxon>Arthropoda</taxon>
        <taxon>Hexapoda</taxon>
        <taxon>Insecta</taxon>
        <taxon>Pterygota</taxon>
        <taxon>Neoptera</taxon>
        <taxon>Endopterygota</taxon>
        <taxon>Diptera</taxon>
        <taxon>Nematocera</taxon>
        <taxon>Culicoidea</taxon>
        <taxon>Culicidae</taxon>
        <taxon>Culicinae</taxon>
        <taxon>Culicini</taxon>
        <taxon>Culex</taxon>
        <taxon>Culex</taxon>
    </lineage>
</organism>
<evidence type="ECO:0000313" key="1">
    <source>
        <dbReference type="EMBL" id="CAG6489097.1"/>
    </source>
</evidence>
<dbReference type="AlphaFoldDB" id="A0A8D8CDF4"/>
<dbReference type="EMBL" id="HBUE01111664">
    <property type="protein sequence ID" value="CAG6489098.1"/>
    <property type="molecule type" value="Transcribed_RNA"/>
</dbReference>
<sequence length="117" mass="13445">MSSPVVLWFRVHRRGVSFFFSESPAASGWVRMLEYEGPDYRRDRCRWVPDLSTENIAAIPPYYYDLIMRAGSSGAAKSDREDSLYCPLAAVVNGSRQTPTQFYILFDHFVLTVRINV</sequence>
<dbReference type="EMBL" id="HBUE01111665">
    <property type="protein sequence ID" value="CAG6489099.1"/>
    <property type="molecule type" value="Transcribed_RNA"/>
</dbReference>
<accession>A0A8D8CDF4</accession>